<name>A0A0C2Y744_HEBCY</name>
<keyword evidence="2" id="KW-0813">Transport</keyword>
<organism evidence="5 6">
    <name type="scientific">Hebeloma cylindrosporum</name>
    <dbReference type="NCBI Taxonomy" id="76867"/>
    <lineage>
        <taxon>Eukaryota</taxon>
        <taxon>Fungi</taxon>
        <taxon>Dikarya</taxon>
        <taxon>Basidiomycota</taxon>
        <taxon>Agaricomycotina</taxon>
        <taxon>Agaricomycetes</taxon>
        <taxon>Agaricomycetidae</taxon>
        <taxon>Agaricales</taxon>
        <taxon>Agaricineae</taxon>
        <taxon>Hymenogastraceae</taxon>
        <taxon>Hebeloma</taxon>
    </lineage>
</organism>
<sequence>MAKLGPSYQTLLGHTRLSPPSLSSWAEAGGLYPFLSSVTGDPYSRISHVSFRQRTGGESGAFFDYTARYGAIRDQEDKVTLRDTLKSGEQNDLFHALTEKIGLTHFLDLPLITLSNGQTRRARIVKAILDRPELLLLDEPLAGLDAPSRSALTSILQQLHLEGSPRVIIGLRKGEDVPPWITHILEIEGGTARTKISSASHQPSEKNSQQDLDLPSKDLNGQLLVDLQNVNVSYGNRKVLKDINWQIRQGERWHLQGANGCGKTTLLSLLTGDHPQSFTQRHLLLPAFDKHSRYGLGPRKRTPTAHLRALIGVVSPEMFDAFPRRHPGMSVWEAVTTGFDGGFVPLTRNADAQQRRLGGVGWVDVAGDDPGLSANTSAEETESIRSWRVQRCWEVLEALGPAAWAPGRGETRSFASLSFSSLSPGEQRLVLLMRALVGRPPLVLLDEVWSGMDDMMIAAARRYLRADGGADSRQAVVVITHWEDEVPWTGSEVKKFKLEAPSI</sequence>
<evidence type="ECO:0000256" key="2">
    <source>
        <dbReference type="ARBA" id="ARBA00022448"/>
    </source>
</evidence>
<dbReference type="STRING" id="686832.A0A0C2Y744"/>
<feature type="region of interest" description="Disordered" evidence="3">
    <location>
        <begin position="194"/>
        <end position="215"/>
    </location>
</feature>
<dbReference type="CDD" id="cd00267">
    <property type="entry name" value="ABC_ATPase"/>
    <property type="match status" value="1"/>
</dbReference>
<dbReference type="Gene3D" id="3.40.50.300">
    <property type="entry name" value="P-loop containing nucleotide triphosphate hydrolases"/>
    <property type="match status" value="2"/>
</dbReference>
<dbReference type="SUPFAM" id="SSF52540">
    <property type="entry name" value="P-loop containing nucleoside triphosphate hydrolases"/>
    <property type="match status" value="2"/>
</dbReference>
<dbReference type="GO" id="GO:0016887">
    <property type="term" value="F:ATP hydrolysis activity"/>
    <property type="evidence" value="ECO:0007669"/>
    <property type="project" value="InterPro"/>
</dbReference>
<dbReference type="PANTHER" id="PTHR43117">
    <property type="entry name" value="OSMOPROTECTANT IMPORT ATP-BINDING PROTEIN OSMV"/>
    <property type="match status" value="1"/>
</dbReference>
<dbReference type="HOGENOM" id="CLU_000604_45_3_1"/>
<dbReference type="InterPro" id="IPR003439">
    <property type="entry name" value="ABC_transporter-like_ATP-bd"/>
</dbReference>
<comment type="similarity">
    <text evidence="1">Belongs to the ABC transporter superfamily.</text>
</comment>
<feature type="domain" description="ABC transporter" evidence="4">
    <location>
        <begin position="225"/>
        <end position="498"/>
    </location>
</feature>
<dbReference type="GO" id="GO:0005524">
    <property type="term" value="F:ATP binding"/>
    <property type="evidence" value="ECO:0007669"/>
    <property type="project" value="InterPro"/>
</dbReference>
<evidence type="ECO:0000256" key="3">
    <source>
        <dbReference type="SAM" id="MobiDB-lite"/>
    </source>
</evidence>
<dbReference type="AlphaFoldDB" id="A0A0C2Y744"/>
<reference evidence="6" key="2">
    <citation type="submission" date="2015-01" db="EMBL/GenBank/DDBJ databases">
        <title>Evolutionary Origins and Diversification of the Mycorrhizal Mutualists.</title>
        <authorList>
            <consortium name="DOE Joint Genome Institute"/>
            <consortium name="Mycorrhizal Genomics Consortium"/>
            <person name="Kohler A."/>
            <person name="Kuo A."/>
            <person name="Nagy L.G."/>
            <person name="Floudas D."/>
            <person name="Copeland A."/>
            <person name="Barry K.W."/>
            <person name="Cichocki N."/>
            <person name="Veneault-Fourrey C."/>
            <person name="LaButti K."/>
            <person name="Lindquist E.A."/>
            <person name="Lipzen A."/>
            <person name="Lundell T."/>
            <person name="Morin E."/>
            <person name="Murat C."/>
            <person name="Riley R."/>
            <person name="Ohm R."/>
            <person name="Sun H."/>
            <person name="Tunlid A."/>
            <person name="Henrissat B."/>
            <person name="Grigoriev I.V."/>
            <person name="Hibbett D.S."/>
            <person name="Martin F."/>
        </authorList>
    </citation>
    <scope>NUCLEOTIDE SEQUENCE [LARGE SCALE GENOMIC DNA]</scope>
    <source>
        <strain evidence="6">h7</strain>
    </source>
</reference>
<protein>
    <recommendedName>
        <fullName evidence="4">ABC transporter domain-containing protein</fullName>
    </recommendedName>
</protein>
<feature type="domain" description="ABC transporter" evidence="4">
    <location>
        <begin position="2"/>
        <end position="214"/>
    </location>
</feature>
<dbReference type="Proteomes" id="UP000053424">
    <property type="component" value="Unassembled WGS sequence"/>
</dbReference>
<reference evidence="5 6" key="1">
    <citation type="submission" date="2014-04" db="EMBL/GenBank/DDBJ databases">
        <authorList>
            <consortium name="DOE Joint Genome Institute"/>
            <person name="Kuo A."/>
            <person name="Gay G."/>
            <person name="Dore J."/>
            <person name="Kohler A."/>
            <person name="Nagy L.G."/>
            <person name="Floudas D."/>
            <person name="Copeland A."/>
            <person name="Barry K.W."/>
            <person name="Cichocki N."/>
            <person name="Veneault-Fourrey C."/>
            <person name="LaButti K."/>
            <person name="Lindquist E.A."/>
            <person name="Lipzen A."/>
            <person name="Lundell T."/>
            <person name="Morin E."/>
            <person name="Murat C."/>
            <person name="Sun H."/>
            <person name="Tunlid A."/>
            <person name="Henrissat B."/>
            <person name="Grigoriev I.V."/>
            <person name="Hibbett D.S."/>
            <person name="Martin F."/>
            <person name="Nordberg H.P."/>
            <person name="Cantor M.N."/>
            <person name="Hua S.X."/>
        </authorList>
    </citation>
    <scope>NUCLEOTIDE SEQUENCE [LARGE SCALE GENOMIC DNA]</scope>
    <source>
        <strain evidence="6">h7</strain>
    </source>
</reference>
<proteinExistence type="inferred from homology"/>
<dbReference type="PANTHER" id="PTHR43117:SF4">
    <property type="entry name" value="OSMOPROTECTANT IMPORT ATP-BINDING PROTEIN OSMV"/>
    <property type="match status" value="1"/>
</dbReference>
<dbReference type="Pfam" id="PF00005">
    <property type="entry name" value="ABC_tran"/>
    <property type="match status" value="2"/>
</dbReference>
<feature type="compositionally biased region" description="Polar residues" evidence="3">
    <location>
        <begin position="194"/>
        <end position="211"/>
    </location>
</feature>
<evidence type="ECO:0000259" key="4">
    <source>
        <dbReference type="PROSITE" id="PS50893"/>
    </source>
</evidence>
<dbReference type="InterPro" id="IPR027417">
    <property type="entry name" value="P-loop_NTPase"/>
</dbReference>
<keyword evidence="6" id="KW-1185">Reference proteome</keyword>
<accession>A0A0C2Y744</accession>
<evidence type="ECO:0000313" key="5">
    <source>
        <dbReference type="EMBL" id="KIM36862.1"/>
    </source>
</evidence>
<dbReference type="EMBL" id="KN831801">
    <property type="protein sequence ID" value="KIM36862.1"/>
    <property type="molecule type" value="Genomic_DNA"/>
</dbReference>
<dbReference type="PROSITE" id="PS50893">
    <property type="entry name" value="ABC_TRANSPORTER_2"/>
    <property type="match status" value="2"/>
</dbReference>
<evidence type="ECO:0000256" key="1">
    <source>
        <dbReference type="ARBA" id="ARBA00005417"/>
    </source>
</evidence>
<evidence type="ECO:0000313" key="6">
    <source>
        <dbReference type="Proteomes" id="UP000053424"/>
    </source>
</evidence>
<gene>
    <name evidence="5" type="ORF">M413DRAFT_13644</name>
</gene>
<dbReference type="OrthoDB" id="10255969at2759"/>